<dbReference type="Proteomes" id="UP000789706">
    <property type="component" value="Unassembled WGS sequence"/>
</dbReference>
<feature type="compositionally biased region" description="Basic and acidic residues" evidence="1">
    <location>
        <begin position="195"/>
        <end position="215"/>
    </location>
</feature>
<gene>
    <name evidence="2" type="ORF">DEBURN_LOCUS9157</name>
</gene>
<evidence type="ECO:0000313" key="2">
    <source>
        <dbReference type="EMBL" id="CAG8593136.1"/>
    </source>
</evidence>
<organism evidence="2 3">
    <name type="scientific">Diversispora eburnea</name>
    <dbReference type="NCBI Taxonomy" id="1213867"/>
    <lineage>
        <taxon>Eukaryota</taxon>
        <taxon>Fungi</taxon>
        <taxon>Fungi incertae sedis</taxon>
        <taxon>Mucoromycota</taxon>
        <taxon>Glomeromycotina</taxon>
        <taxon>Glomeromycetes</taxon>
        <taxon>Diversisporales</taxon>
        <taxon>Diversisporaceae</taxon>
        <taxon>Diversispora</taxon>
    </lineage>
</organism>
<dbReference type="AlphaFoldDB" id="A0A9N9C8U4"/>
<feature type="region of interest" description="Disordered" evidence="1">
    <location>
        <begin position="304"/>
        <end position="325"/>
    </location>
</feature>
<protein>
    <submittedName>
        <fullName evidence="2">1140_t:CDS:1</fullName>
    </submittedName>
</protein>
<feature type="compositionally biased region" description="Acidic residues" evidence="1">
    <location>
        <begin position="309"/>
        <end position="320"/>
    </location>
</feature>
<sequence length="652" mass="75500">MSFSYLRENDKPINIPDGMVFRNSTTNMDIPSTFIKDEEYYFVTWMYSYELINNIENEKDKDKFESWETALNPERFNLLSILNFRRTKDDFTFNKCVEHTLISKFVSHVAITNRKWGKVASALSKDEISKQAQWESVKSFWNKVELEQIEENTKLSEKKLDQIETRQQVQATENASNQINVIQNRFINRSKKRGHDLQVDEETSKRCKTESENRTRSGRTVVPNYSHFYGESIINEDCDAPENSSQGSSNSDELNDELVTQENQENDHFDENQDIQNDDQKYLTLAYTSSDGIKIKKPNRLNLISSDDSSQETDDEDIPPEDSFLSASNGPKIWILPSGQNVGDIYANKISENARTTKKRKKLTAIKKAILRYGASNIIDLSAHMKKWFCIDDRKFIIKDYESMLRIPEMATEESSFVLKIEDVWSEDQVNILDVTPESTHTEIDVILKACAYIVEGLSKNLKVYSIWGESFCPLSRSTDYTKGRKCDVRFISALGVDVGEWEFSAKAIANKTIGDRCRSARINQSILNGLLEYNLNYEQAKSILIPFLQFGGTNGQLLVEDLVEGFYIVLPGPKFELPIRLRDIGKLKTAINVIKLVMDMYEKTCETIENLETFHHDFDDIFEEDYHVDKPTHFKYKYIRKSWWTPKNSLF</sequence>
<keyword evidence="3" id="KW-1185">Reference proteome</keyword>
<dbReference type="EMBL" id="CAJVPK010001617">
    <property type="protein sequence ID" value="CAG8593136.1"/>
    <property type="molecule type" value="Genomic_DNA"/>
</dbReference>
<name>A0A9N9C8U4_9GLOM</name>
<evidence type="ECO:0000256" key="1">
    <source>
        <dbReference type="SAM" id="MobiDB-lite"/>
    </source>
</evidence>
<feature type="region of interest" description="Disordered" evidence="1">
    <location>
        <begin position="192"/>
        <end position="223"/>
    </location>
</feature>
<proteinExistence type="predicted"/>
<accession>A0A9N9C8U4</accession>
<evidence type="ECO:0000313" key="3">
    <source>
        <dbReference type="Proteomes" id="UP000789706"/>
    </source>
</evidence>
<reference evidence="2" key="1">
    <citation type="submission" date="2021-06" db="EMBL/GenBank/DDBJ databases">
        <authorList>
            <person name="Kallberg Y."/>
            <person name="Tangrot J."/>
            <person name="Rosling A."/>
        </authorList>
    </citation>
    <scope>NUCLEOTIDE SEQUENCE</scope>
    <source>
        <strain evidence="2">AZ414A</strain>
    </source>
</reference>
<dbReference type="OrthoDB" id="2439721at2759"/>
<comment type="caution">
    <text evidence="2">The sequence shown here is derived from an EMBL/GenBank/DDBJ whole genome shotgun (WGS) entry which is preliminary data.</text>
</comment>